<proteinExistence type="predicted"/>
<dbReference type="KEGG" id="mbr:MONBRDRAFT_6651"/>
<organism evidence="4 5">
    <name type="scientific">Monosiga brevicollis</name>
    <name type="common">Choanoflagellate</name>
    <dbReference type="NCBI Taxonomy" id="81824"/>
    <lineage>
        <taxon>Eukaryota</taxon>
        <taxon>Choanoflagellata</taxon>
        <taxon>Craspedida</taxon>
        <taxon>Salpingoecidae</taxon>
        <taxon>Monosiga</taxon>
    </lineage>
</organism>
<evidence type="ECO:0000256" key="1">
    <source>
        <dbReference type="ARBA" id="ARBA00022737"/>
    </source>
</evidence>
<evidence type="ECO:0000256" key="2">
    <source>
        <dbReference type="ARBA" id="ARBA00023043"/>
    </source>
</evidence>
<evidence type="ECO:0000256" key="3">
    <source>
        <dbReference type="PROSITE-ProRule" id="PRU00023"/>
    </source>
</evidence>
<dbReference type="PANTHER" id="PTHR24166:SF48">
    <property type="entry name" value="PROTEIN VAPYRIN"/>
    <property type="match status" value="1"/>
</dbReference>
<dbReference type="PROSITE" id="PS50297">
    <property type="entry name" value="ANK_REP_REGION"/>
    <property type="match status" value="2"/>
</dbReference>
<dbReference type="GO" id="GO:0005634">
    <property type="term" value="C:nucleus"/>
    <property type="evidence" value="ECO:0000318"/>
    <property type="project" value="GO_Central"/>
</dbReference>
<dbReference type="SMART" id="SM00248">
    <property type="entry name" value="ANK"/>
    <property type="match status" value="3"/>
</dbReference>
<dbReference type="SUPFAM" id="SSF48403">
    <property type="entry name" value="Ankyrin repeat"/>
    <property type="match status" value="1"/>
</dbReference>
<dbReference type="GO" id="GO:0045944">
    <property type="term" value="P:positive regulation of transcription by RNA polymerase II"/>
    <property type="evidence" value="ECO:0000318"/>
    <property type="project" value="GO_Central"/>
</dbReference>
<evidence type="ECO:0000313" key="5">
    <source>
        <dbReference type="Proteomes" id="UP000001357"/>
    </source>
</evidence>
<dbReference type="GO" id="GO:0000976">
    <property type="term" value="F:transcription cis-regulatory region binding"/>
    <property type="evidence" value="ECO:0000318"/>
    <property type="project" value="GO_Central"/>
</dbReference>
<dbReference type="InterPro" id="IPR050889">
    <property type="entry name" value="Dendritic_Spine_Reg/Scaffold"/>
</dbReference>
<dbReference type="Pfam" id="PF12796">
    <property type="entry name" value="Ank_2"/>
    <property type="match status" value="1"/>
</dbReference>
<dbReference type="InterPro" id="IPR002110">
    <property type="entry name" value="Ankyrin_rpt"/>
</dbReference>
<reference evidence="4 5" key="1">
    <citation type="journal article" date="2008" name="Nature">
        <title>The genome of the choanoflagellate Monosiga brevicollis and the origin of metazoans.</title>
        <authorList>
            <consortium name="JGI Sequencing"/>
            <person name="King N."/>
            <person name="Westbrook M.J."/>
            <person name="Young S.L."/>
            <person name="Kuo A."/>
            <person name="Abedin M."/>
            <person name="Chapman J."/>
            <person name="Fairclough S."/>
            <person name="Hellsten U."/>
            <person name="Isogai Y."/>
            <person name="Letunic I."/>
            <person name="Marr M."/>
            <person name="Pincus D."/>
            <person name="Putnam N."/>
            <person name="Rokas A."/>
            <person name="Wright K.J."/>
            <person name="Zuzow R."/>
            <person name="Dirks W."/>
            <person name="Good M."/>
            <person name="Goodstein D."/>
            <person name="Lemons D."/>
            <person name="Li W."/>
            <person name="Lyons J.B."/>
            <person name="Morris A."/>
            <person name="Nichols S."/>
            <person name="Richter D.J."/>
            <person name="Salamov A."/>
            <person name="Bork P."/>
            <person name="Lim W.A."/>
            <person name="Manning G."/>
            <person name="Miller W.T."/>
            <person name="McGinnis W."/>
            <person name="Shapiro H."/>
            <person name="Tjian R."/>
            <person name="Grigoriev I.V."/>
            <person name="Rokhsar D."/>
        </authorList>
    </citation>
    <scope>NUCLEOTIDE SEQUENCE [LARGE SCALE GENOMIC DNA]</scope>
    <source>
        <strain evidence="5">MX1 / ATCC 50154</strain>
    </source>
</reference>
<dbReference type="Gene3D" id="1.25.40.20">
    <property type="entry name" value="Ankyrin repeat-containing domain"/>
    <property type="match status" value="2"/>
</dbReference>
<protein>
    <submittedName>
        <fullName evidence="4">Uncharacterized protein</fullName>
    </submittedName>
</protein>
<feature type="repeat" description="ANK" evidence="3">
    <location>
        <begin position="102"/>
        <end position="128"/>
    </location>
</feature>
<name>A9UUW5_MONBE</name>
<dbReference type="EMBL" id="CH991546">
    <property type="protein sequence ID" value="EDQ90980.1"/>
    <property type="molecule type" value="Genomic_DNA"/>
</dbReference>
<dbReference type="Pfam" id="PF00023">
    <property type="entry name" value="Ank"/>
    <property type="match status" value="1"/>
</dbReference>
<accession>A9UUW5</accession>
<dbReference type="Proteomes" id="UP000001357">
    <property type="component" value="Unassembled WGS sequence"/>
</dbReference>
<dbReference type="PROSITE" id="PS50088">
    <property type="entry name" value="ANK_REPEAT"/>
    <property type="match status" value="2"/>
</dbReference>
<evidence type="ECO:0000313" key="4">
    <source>
        <dbReference type="EMBL" id="EDQ90980.1"/>
    </source>
</evidence>
<feature type="repeat" description="ANK" evidence="3">
    <location>
        <begin position="31"/>
        <end position="63"/>
    </location>
</feature>
<dbReference type="RefSeq" id="XP_001744277.1">
    <property type="nucleotide sequence ID" value="XM_001744225.1"/>
</dbReference>
<dbReference type="InterPro" id="IPR036770">
    <property type="entry name" value="Ankyrin_rpt-contain_sf"/>
</dbReference>
<sequence>MAAMRGALDVMRAFIDAVPDKETFINSTSFGGEMAIHFAIEQKNLEAVKLLVENGARLTSLWDQYELEGDVDEADPDNWVDDEFIDEDEYEYGDAGDAVMKQQRTPLMTAARMGSVEIVNYLLKHDDDPGYCLEYNPFKGENAVKSATDCGHTEIAKLIQDAIDKRTKN</sequence>
<gene>
    <name evidence="4" type="ORF">MONBRDRAFT_6651</name>
</gene>
<dbReference type="GeneID" id="5889531"/>
<keyword evidence="2 3" id="KW-0040">ANK repeat</keyword>
<dbReference type="AlphaFoldDB" id="A9UUW5"/>
<keyword evidence="5" id="KW-1185">Reference proteome</keyword>
<dbReference type="InParanoid" id="A9UUW5"/>
<keyword evidence="1" id="KW-0677">Repeat</keyword>
<dbReference type="PANTHER" id="PTHR24166">
    <property type="entry name" value="ROLLING PEBBLES, ISOFORM B"/>
    <property type="match status" value="1"/>
</dbReference>